<dbReference type="Pfam" id="PF03431">
    <property type="entry name" value="RNA_replicase_B"/>
    <property type="match status" value="1"/>
</dbReference>
<keyword evidence="6" id="KW-0693">Viral RNA replication</keyword>
<feature type="binding site" evidence="9">
    <location>
        <position position="352"/>
    </location>
    <ligand>
        <name>Mg(2+)</name>
        <dbReference type="ChEBI" id="CHEBI:18420"/>
        <label>2</label>
    </ligand>
</feature>
<dbReference type="GO" id="GO:0000166">
    <property type="term" value="F:nucleotide binding"/>
    <property type="evidence" value="ECO:0007669"/>
    <property type="project" value="UniProtKB-KW"/>
</dbReference>
<dbReference type="EMBL" id="MN035505">
    <property type="protein sequence ID" value="QDH90398.1"/>
    <property type="molecule type" value="Genomic_RNA"/>
</dbReference>
<feature type="binding site" evidence="9">
    <location>
        <position position="269"/>
    </location>
    <ligand>
        <name>Mg(2+)</name>
        <dbReference type="ChEBI" id="CHEBI:18420"/>
        <label>2</label>
    </ligand>
</feature>
<dbReference type="PROSITE" id="PS50522">
    <property type="entry name" value="RDRP_PHAGE"/>
    <property type="match status" value="1"/>
</dbReference>
<dbReference type="InterPro" id="IPR007096">
    <property type="entry name" value="RNA-dir_Rpol_cat_phage"/>
</dbReference>
<proteinExistence type="predicted"/>
<keyword evidence="3" id="KW-0808">Transferase</keyword>
<evidence type="ECO:0000259" key="10">
    <source>
        <dbReference type="PROSITE" id="PS50522"/>
    </source>
</evidence>
<dbReference type="GO" id="GO:0003968">
    <property type="term" value="F:RNA-directed RNA polymerase activity"/>
    <property type="evidence" value="ECO:0007669"/>
    <property type="project" value="UniProtKB-KW"/>
</dbReference>
<keyword evidence="4" id="KW-0548">Nucleotidyltransferase</keyword>
<organism evidence="11">
    <name type="scientific">Leviviridae sp</name>
    <dbReference type="NCBI Taxonomy" id="2027243"/>
    <lineage>
        <taxon>Viruses</taxon>
        <taxon>Riboviria</taxon>
        <taxon>Orthornavirae</taxon>
        <taxon>Lenarviricota</taxon>
        <taxon>Leviviricetes</taxon>
        <taxon>Norzivirales</taxon>
        <taxon>Fiersviridae</taxon>
    </lineage>
</organism>
<evidence type="ECO:0000256" key="1">
    <source>
        <dbReference type="ARBA" id="ARBA00012494"/>
    </source>
</evidence>
<keyword evidence="9" id="KW-0479">Metal-binding</keyword>
<evidence type="ECO:0000256" key="9">
    <source>
        <dbReference type="PIRSR" id="PIRSR605093-1"/>
    </source>
</evidence>
<comment type="catalytic activity">
    <reaction evidence="8">
        <text>RNA(n) + a ribonucleoside 5'-triphosphate = RNA(n+1) + diphosphate</text>
        <dbReference type="Rhea" id="RHEA:21248"/>
        <dbReference type="Rhea" id="RHEA-COMP:14527"/>
        <dbReference type="Rhea" id="RHEA-COMP:17342"/>
        <dbReference type="ChEBI" id="CHEBI:33019"/>
        <dbReference type="ChEBI" id="CHEBI:61557"/>
        <dbReference type="ChEBI" id="CHEBI:140395"/>
        <dbReference type="EC" id="2.7.7.48"/>
    </reaction>
</comment>
<gene>
    <name evidence="11" type="ORF">H4Bulk48492_000001</name>
</gene>
<dbReference type="SUPFAM" id="SSF56672">
    <property type="entry name" value="DNA/RNA polymerases"/>
    <property type="match status" value="1"/>
</dbReference>
<keyword evidence="9" id="KW-0460">Magnesium</keyword>
<evidence type="ECO:0000256" key="5">
    <source>
        <dbReference type="ARBA" id="ARBA00022741"/>
    </source>
</evidence>
<dbReference type="GO" id="GO:0039694">
    <property type="term" value="P:viral RNA genome replication"/>
    <property type="evidence" value="ECO:0007669"/>
    <property type="project" value="InterPro"/>
</dbReference>
<keyword evidence="5" id="KW-0547">Nucleotide-binding</keyword>
<feature type="binding site" evidence="9">
    <location>
        <position position="353"/>
    </location>
    <ligand>
        <name>Mg(2+)</name>
        <dbReference type="ChEBI" id="CHEBI:18420"/>
        <label>2</label>
    </ligand>
</feature>
<comment type="cofactor">
    <cofactor evidence="9">
        <name>Mg(2+)</name>
        <dbReference type="ChEBI" id="CHEBI:18420"/>
    </cofactor>
    <text evidence="9">Binds 2 Mg(2+) per subunit.</text>
</comment>
<dbReference type="GO" id="GO:0046872">
    <property type="term" value="F:metal ion binding"/>
    <property type="evidence" value="ECO:0007669"/>
    <property type="project" value="UniProtKB-KW"/>
</dbReference>
<accession>A0A514D9W3</accession>
<protein>
    <recommendedName>
        <fullName evidence="1">RNA-directed RNA polymerase</fullName>
        <ecNumber evidence="1">2.7.7.48</ecNumber>
    </recommendedName>
    <alternativeName>
        <fullName evidence="7">RNA replicase beta chain</fullName>
    </alternativeName>
</protein>
<evidence type="ECO:0000256" key="7">
    <source>
        <dbReference type="ARBA" id="ARBA00030248"/>
    </source>
</evidence>
<dbReference type="InterPro" id="IPR005093">
    <property type="entry name" value="RNArep_beta"/>
</dbReference>
<keyword evidence="2 11" id="KW-0696">RNA-directed RNA polymerase</keyword>
<name>A0A514D9W3_9VIRU</name>
<evidence type="ECO:0000313" key="11">
    <source>
        <dbReference type="EMBL" id="QDH90398.1"/>
    </source>
</evidence>
<dbReference type="EC" id="2.7.7.48" evidence="1"/>
<dbReference type="InterPro" id="IPR043502">
    <property type="entry name" value="DNA/RNA_pol_sf"/>
</dbReference>
<reference evidence="11" key="1">
    <citation type="submission" date="2019-05" db="EMBL/GenBank/DDBJ databases">
        <title>Metatranscriptomic reconstruction reveals RNA viruses with the potential to shape carbon cycling in soil.</title>
        <authorList>
            <person name="Starr E.P."/>
            <person name="Nuccio E."/>
            <person name="Pett-Ridge J."/>
            <person name="Banfield J.F."/>
            <person name="Firestone M.K."/>
        </authorList>
    </citation>
    <scope>NUCLEOTIDE SEQUENCE</scope>
    <source>
        <strain evidence="11">H4_Bulk_48_scaffold_492</strain>
    </source>
</reference>
<feature type="domain" description="RdRp catalytic" evidence="10">
    <location>
        <begin position="254"/>
        <end position="384"/>
    </location>
</feature>
<evidence type="ECO:0000256" key="2">
    <source>
        <dbReference type="ARBA" id="ARBA00022484"/>
    </source>
</evidence>
<sequence>MQPSPLPRHAEKAILRLFEDLSSLVSLKAAILLRYKEWDQLASLRVDPRHYDSAFSYWRDATASSLLRKMVDLPTSVNRKAKAEETFLSCEAECLRTNRRLYPYLNPNLFEVESQGVLAYILRAQKFIASVLGPCPDLIEGRFGPGATFGDRGRLTTIPDKMSSRPTLTSEGWSFHFPWSGTLWAQACSHSGKSVDFVRGNSFTTVPKDSLKDRGIAIEPSINVFYQLAYGKVIRSRLKSVGINLTDGQDIHRRVACEASIKGHLSTIDLSNASDTISRSLVKLLLPERWFQVLDDLRSHRTLFQGKWYLLEKFSSMGNGFTFELETLIFLGLIFAHGSDLTPGTDLFVFGDDIIMPTAISNDVISALSFFGMTVNTSKSFVDGPFRESCGGDYFMGEAVRPHFLKESPNEPQQLISFANGIRRSANSDGSRLAVVASAWFGILDGLPIQIRDLRGPEELGDLLIHDEESRWRPRWRSNGIRYFKVYRPARYRKVSWSNFRPQVTLASAVYGVGSGLSPGKPWGSTGGFIIPRNAVTGYKIGWVARS</sequence>
<evidence type="ECO:0000256" key="4">
    <source>
        <dbReference type="ARBA" id="ARBA00022695"/>
    </source>
</evidence>
<evidence type="ECO:0000256" key="8">
    <source>
        <dbReference type="ARBA" id="ARBA00048744"/>
    </source>
</evidence>
<evidence type="ECO:0000256" key="6">
    <source>
        <dbReference type="ARBA" id="ARBA00022953"/>
    </source>
</evidence>
<evidence type="ECO:0000256" key="3">
    <source>
        <dbReference type="ARBA" id="ARBA00022679"/>
    </source>
</evidence>